<evidence type="ECO:0000313" key="2">
    <source>
        <dbReference type="Proteomes" id="UP000220133"/>
    </source>
</evidence>
<evidence type="ECO:0000313" key="1">
    <source>
        <dbReference type="EMBL" id="ATL47717.1"/>
    </source>
</evidence>
<reference evidence="1 2" key="1">
    <citation type="submission" date="2017-10" db="EMBL/GenBank/DDBJ databases">
        <title>Paenichitinophaga pekingensis gen. nov., sp. nov., isolated from activated sludge.</title>
        <authorList>
            <person name="Jin D."/>
            <person name="Kong X."/>
            <person name="Deng Y."/>
            <person name="Bai Z."/>
        </authorList>
    </citation>
    <scope>NUCLEOTIDE SEQUENCE [LARGE SCALE GENOMIC DNA]</scope>
    <source>
        <strain evidence="1 2">13</strain>
    </source>
</reference>
<organism evidence="1 2">
    <name type="scientific">Chitinophaga caeni</name>
    <dbReference type="NCBI Taxonomy" id="2029983"/>
    <lineage>
        <taxon>Bacteria</taxon>
        <taxon>Pseudomonadati</taxon>
        <taxon>Bacteroidota</taxon>
        <taxon>Chitinophagia</taxon>
        <taxon>Chitinophagales</taxon>
        <taxon>Chitinophagaceae</taxon>
        <taxon>Chitinophaga</taxon>
    </lineage>
</organism>
<dbReference type="KEGG" id="cbae:COR50_11370"/>
<dbReference type="InterPro" id="IPR010862">
    <property type="entry name" value="DUF1493"/>
</dbReference>
<accession>A0A291QUV6</accession>
<dbReference type="Pfam" id="PF07377">
    <property type="entry name" value="DUF1493"/>
    <property type="match status" value="1"/>
</dbReference>
<dbReference type="AlphaFoldDB" id="A0A291QUV6"/>
<gene>
    <name evidence="1" type="ORF">COR50_11370</name>
</gene>
<dbReference type="EMBL" id="CP023777">
    <property type="protein sequence ID" value="ATL47717.1"/>
    <property type="molecule type" value="Genomic_DNA"/>
</dbReference>
<protein>
    <submittedName>
        <fullName evidence="1">Uncharacterized protein</fullName>
    </submittedName>
</protein>
<dbReference type="Proteomes" id="UP000220133">
    <property type="component" value="Chromosome"/>
</dbReference>
<keyword evidence="2" id="KW-1185">Reference proteome</keyword>
<name>A0A291QUV6_9BACT</name>
<sequence length="41" mass="4673">MSQNSLIEDDLSITGDDAEAFILQFGKRYHVDIGSFNFSKY</sequence>
<proteinExistence type="predicted"/>